<comment type="caution">
    <text evidence="3">The sequence shown here is derived from an EMBL/GenBank/DDBJ whole genome shotgun (WGS) entry which is preliminary data.</text>
</comment>
<gene>
    <name evidence="3" type="ORF">Raf01_92760</name>
</gene>
<dbReference type="InterPro" id="IPR014729">
    <property type="entry name" value="Rossmann-like_a/b/a_fold"/>
</dbReference>
<keyword evidence="4" id="KW-1185">Reference proteome</keyword>
<name>A0A8J3R3F2_9ACTN</name>
<dbReference type="AlphaFoldDB" id="A0A8J3R3F2"/>
<dbReference type="SUPFAM" id="SSF52402">
    <property type="entry name" value="Adenine nucleotide alpha hydrolases-like"/>
    <property type="match status" value="2"/>
</dbReference>
<dbReference type="InterPro" id="IPR006016">
    <property type="entry name" value="UspA"/>
</dbReference>
<dbReference type="Gene3D" id="3.40.50.620">
    <property type="entry name" value="HUPs"/>
    <property type="match status" value="2"/>
</dbReference>
<dbReference type="PRINTS" id="PR01438">
    <property type="entry name" value="UNVRSLSTRESS"/>
</dbReference>
<sequence length="297" mass="30256">MTNTTTGPVVVGFDGSDDSQAAVDLAGWEATRRQLPLRLVHGFQAVPPYGVAGLAYDPQVPIRDCRAMLQAEVSRISEQHPDLTITTAVIAGSPAGVLVDESKSASLVVVGSRGLGGFIGMLAGSVSGQVAAHAHAPVIVVRPPADKAARPPTVGTGPVVVGVDGSTGSTAAVGFAFDEAAARGIDLIAVYAWGILPADAGDDDPNREQRAAEAALAETLARWEDTYPGVQVRPRAIHSLVPVHTILDESDGASLIVVGPRGHGGFAGLLLGSVGDGLVRHAPVPVAVVHTPPSTVD</sequence>
<protein>
    <recommendedName>
        <fullName evidence="2">UspA domain-containing protein</fullName>
    </recommendedName>
</protein>
<feature type="domain" description="UspA" evidence="2">
    <location>
        <begin position="8"/>
        <end position="142"/>
    </location>
</feature>
<dbReference type="EMBL" id="BONZ01000116">
    <property type="protein sequence ID" value="GIH21104.1"/>
    <property type="molecule type" value="Genomic_DNA"/>
</dbReference>
<evidence type="ECO:0000313" key="3">
    <source>
        <dbReference type="EMBL" id="GIH21104.1"/>
    </source>
</evidence>
<evidence type="ECO:0000259" key="2">
    <source>
        <dbReference type="Pfam" id="PF00582"/>
    </source>
</evidence>
<feature type="domain" description="UspA" evidence="2">
    <location>
        <begin position="158"/>
        <end position="290"/>
    </location>
</feature>
<dbReference type="PANTHER" id="PTHR46268">
    <property type="entry name" value="STRESS RESPONSE PROTEIN NHAX"/>
    <property type="match status" value="1"/>
</dbReference>
<reference evidence="3" key="1">
    <citation type="submission" date="2021-01" db="EMBL/GenBank/DDBJ databases">
        <title>Whole genome shotgun sequence of Rugosimonospora africana NBRC 104875.</title>
        <authorList>
            <person name="Komaki H."/>
            <person name="Tamura T."/>
        </authorList>
    </citation>
    <scope>NUCLEOTIDE SEQUENCE</scope>
    <source>
        <strain evidence="3">NBRC 104875</strain>
    </source>
</reference>
<evidence type="ECO:0000313" key="4">
    <source>
        <dbReference type="Proteomes" id="UP000642748"/>
    </source>
</evidence>
<organism evidence="3 4">
    <name type="scientific">Rugosimonospora africana</name>
    <dbReference type="NCBI Taxonomy" id="556532"/>
    <lineage>
        <taxon>Bacteria</taxon>
        <taxon>Bacillati</taxon>
        <taxon>Actinomycetota</taxon>
        <taxon>Actinomycetes</taxon>
        <taxon>Micromonosporales</taxon>
        <taxon>Micromonosporaceae</taxon>
        <taxon>Rugosimonospora</taxon>
    </lineage>
</organism>
<dbReference type="RefSeq" id="WP_203924507.1">
    <property type="nucleotide sequence ID" value="NZ_BONZ01000116.1"/>
</dbReference>
<evidence type="ECO:0000256" key="1">
    <source>
        <dbReference type="ARBA" id="ARBA00008791"/>
    </source>
</evidence>
<proteinExistence type="inferred from homology"/>
<dbReference type="Pfam" id="PF00582">
    <property type="entry name" value="Usp"/>
    <property type="match status" value="2"/>
</dbReference>
<comment type="similarity">
    <text evidence="1">Belongs to the universal stress protein A family.</text>
</comment>
<accession>A0A8J3R3F2</accession>
<dbReference type="PANTHER" id="PTHR46268:SF6">
    <property type="entry name" value="UNIVERSAL STRESS PROTEIN UP12"/>
    <property type="match status" value="1"/>
</dbReference>
<dbReference type="InterPro" id="IPR006015">
    <property type="entry name" value="Universal_stress_UspA"/>
</dbReference>
<dbReference type="Proteomes" id="UP000642748">
    <property type="component" value="Unassembled WGS sequence"/>
</dbReference>